<dbReference type="RefSeq" id="XP_018324044.1">
    <property type="nucleotide sequence ID" value="XM_018468542.1"/>
</dbReference>
<evidence type="ECO:0000259" key="6">
    <source>
        <dbReference type="PROSITE" id="PS50850"/>
    </source>
</evidence>
<comment type="subcellular location">
    <subcellularLocation>
        <location evidence="1">Membrane</location>
        <topology evidence="1">Multi-pass membrane protein</topology>
    </subcellularLocation>
</comment>
<dbReference type="InterPro" id="IPR020846">
    <property type="entry name" value="MFS_dom"/>
</dbReference>
<gene>
    <name evidence="8" type="primary">LOC108736197</name>
</gene>
<dbReference type="InterPro" id="IPR050549">
    <property type="entry name" value="MFS_Trehalose_Transporter"/>
</dbReference>
<dbReference type="GO" id="GO:0022857">
    <property type="term" value="F:transmembrane transporter activity"/>
    <property type="evidence" value="ECO:0007669"/>
    <property type="project" value="InterPro"/>
</dbReference>
<feature type="transmembrane region" description="Helical" evidence="5">
    <location>
        <begin position="389"/>
        <end position="410"/>
    </location>
</feature>
<protein>
    <submittedName>
        <fullName evidence="8">Facilitated trehalose transporter Tret1-2 homolog isoform X1</fullName>
    </submittedName>
</protein>
<keyword evidence="2 5" id="KW-0812">Transmembrane</keyword>
<dbReference type="KEGG" id="apln:108736197"/>
<feature type="transmembrane region" description="Helical" evidence="5">
    <location>
        <begin position="167"/>
        <end position="188"/>
    </location>
</feature>
<dbReference type="Gene3D" id="1.20.1250.20">
    <property type="entry name" value="MFS general substrate transporter like domains"/>
    <property type="match status" value="1"/>
</dbReference>
<feature type="transmembrane region" description="Helical" evidence="5">
    <location>
        <begin position="138"/>
        <end position="160"/>
    </location>
</feature>
<feature type="transmembrane region" description="Helical" evidence="5">
    <location>
        <begin position="38"/>
        <end position="61"/>
    </location>
</feature>
<name>A0A1W4WJE2_AGRPL</name>
<dbReference type="PANTHER" id="PTHR48021">
    <property type="match status" value="1"/>
</dbReference>
<dbReference type="GeneID" id="108736197"/>
<proteinExistence type="predicted"/>
<sequence length="492" mass="54610">MVSNGSYHIVAGENGEDVNEETVNIYEAKSYRVVLPQLYSVCVASSFNLLTGMILSFSGIVIPELEKPDAQIHASIDETSWIASATSLSMAFGSIFSGFMVDHFGRLETIRLSALPSILGWLLIALAQNTAMVICGRIFTGLGAITALNASGPFVCEITWPQFRGSFLASICLASSLGVELIYLGGYFFSWKTIAWLCFCYAILLFIVTYFVQESPSWLIKRGRLEIARKSLHWYTKYQNLDDGEKNTAEMHLKHLTKQFHRINKKIQSKNPTNLNVLKRFTKPGTYKPVLTLIGLCAIQQFSGIYVITAYAVTFFENIGSNISPIICSNIVTGLPVLASLLNIFTMNSIKRNNLLMFSCLGMALSLFVSGIFTKWIQEGVSQEKWVPVVSLFVYMTMAILGLEPIPWAMMGEVTPSDNKGVIVGFVTVTVEGIMFAAIHSFRTLQQLLGSSGVQFLYGTIALCGVIFVRLFVPETFKKSLTEIEHNFHEKV</sequence>
<dbReference type="PROSITE" id="PS50850">
    <property type="entry name" value="MFS"/>
    <property type="match status" value="1"/>
</dbReference>
<evidence type="ECO:0000256" key="2">
    <source>
        <dbReference type="ARBA" id="ARBA00022692"/>
    </source>
</evidence>
<reference evidence="8" key="1">
    <citation type="submission" date="2025-08" db="UniProtKB">
        <authorList>
            <consortium name="RefSeq"/>
        </authorList>
    </citation>
    <scope>IDENTIFICATION</scope>
    <source>
        <tissue evidence="8">Entire body</tissue>
    </source>
</reference>
<evidence type="ECO:0000256" key="3">
    <source>
        <dbReference type="ARBA" id="ARBA00022989"/>
    </source>
</evidence>
<evidence type="ECO:0000256" key="1">
    <source>
        <dbReference type="ARBA" id="ARBA00004141"/>
    </source>
</evidence>
<feature type="transmembrane region" description="Helical" evidence="5">
    <location>
        <begin position="323"/>
        <end position="343"/>
    </location>
</feature>
<feature type="transmembrane region" description="Helical" evidence="5">
    <location>
        <begin position="194"/>
        <end position="212"/>
    </location>
</feature>
<dbReference type="OrthoDB" id="6612291at2759"/>
<keyword evidence="3 5" id="KW-1133">Transmembrane helix</keyword>
<feature type="transmembrane region" description="Helical" evidence="5">
    <location>
        <begin position="113"/>
        <end position="132"/>
    </location>
</feature>
<feature type="transmembrane region" description="Helical" evidence="5">
    <location>
        <begin position="81"/>
        <end position="101"/>
    </location>
</feature>
<accession>A0A1W4WJE2</accession>
<dbReference type="InParanoid" id="A0A1W4WJE2"/>
<keyword evidence="7" id="KW-1185">Reference proteome</keyword>
<evidence type="ECO:0000313" key="7">
    <source>
        <dbReference type="Proteomes" id="UP000192223"/>
    </source>
</evidence>
<dbReference type="Pfam" id="PF00083">
    <property type="entry name" value="Sugar_tr"/>
    <property type="match status" value="1"/>
</dbReference>
<feature type="domain" description="Major facilitator superfamily (MFS) profile" evidence="6">
    <location>
        <begin position="37"/>
        <end position="477"/>
    </location>
</feature>
<dbReference type="PANTHER" id="PTHR48021:SF24">
    <property type="entry name" value="MAJOR FACILITATOR SUPERFAMILY (MFS) PROFILE DOMAIN-CONTAINING PROTEIN"/>
    <property type="match status" value="1"/>
</dbReference>
<feature type="transmembrane region" description="Helical" evidence="5">
    <location>
        <begin position="290"/>
        <end position="311"/>
    </location>
</feature>
<feature type="transmembrane region" description="Helical" evidence="5">
    <location>
        <begin position="454"/>
        <end position="473"/>
    </location>
</feature>
<evidence type="ECO:0000256" key="5">
    <source>
        <dbReference type="SAM" id="Phobius"/>
    </source>
</evidence>
<keyword evidence="4 5" id="KW-0472">Membrane</keyword>
<dbReference type="SUPFAM" id="SSF103473">
    <property type="entry name" value="MFS general substrate transporter"/>
    <property type="match status" value="1"/>
</dbReference>
<dbReference type="STRING" id="224129.A0A1W4WJE2"/>
<dbReference type="AlphaFoldDB" id="A0A1W4WJE2"/>
<dbReference type="FunFam" id="1.20.1250.20:FF:000249">
    <property type="entry name" value="facilitated trehalose transporter Tret1"/>
    <property type="match status" value="1"/>
</dbReference>
<evidence type="ECO:0000256" key="4">
    <source>
        <dbReference type="ARBA" id="ARBA00023136"/>
    </source>
</evidence>
<organism evidence="7 8">
    <name type="scientific">Agrilus planipennis</name>
    <name type="common">Emerald ash borer</name>
    <name type="synonym">Agrilus marcopoli</name>
    <dbReference type="NCBI Taxonomy" id="224129"/>
    <lineage>
        <taxon>Eukaryota</taxon>
        <taxon>Metazoa</taxon>
        <taxon>Ecdysozoa</taxon>
        <taxon>Arthropoda</taxon>
        <taxon>Hexapoda</taxon>
        <taxon>Insecta</taxon>
        <taxon>Pterygota</taxon>
        <taxon>Neoptera</taxon>
        <taxon>Endopterygota</taxon>
        <taxon>Coleoptera</taxon>
        <taxon>Polyphaga</taxon>
        <taxon>Elateriformia</taxon>
        <taxon>Buprestoidea</taxon>
        <taxon>Buprestidae</taxon>
        <taxon>Agrilinae</taxon>
        <taxon>Agrilus</taxon>
    </lineage>
</organism>
<dbReference type="InterPro" id="IPR036259">
    <property type="entry name" value="MFS_trans_sf"/>
</dbReference>
<evidence type="ECO:0000313" key="8">
    <source>
        <dbReference type="RefSeq" id="XP_018324044.1"/>
    </source>
</evidence>
<dbReference type="InterPro" id="IPR005828">
    <property type="entry name" value="MFS_sugar_transport-like"/>
</dbReference>
<feature type="transmembrane region" description="Helical" evidence="5">
    <location>
        <begin position="422"/>
        <end position="442"/>
    </location>
</feature>
<dbReference type="GO" id="GO:0016020">
    <property type="term" value="C:membrane"/>
    <property type="evidence" value="ECO:0007669"/>
    <property type="project" value="UniProtKB-SubCell"/>
</dbReference>
<feature type="transmembrane region" description="Helical" evidence="5">
    <location>
        <begin position="355"/>
        <end position="377"/>
    </location>
</feature>
<dbReference type="Proteomes" id="UP000192223">
    <property type="component" value="Unplaced"/>
</dbReference>